<dbReference type="InterPro" id="IPR036047">
    <property type="entry name" value="F-box-like_dom_sf"/>
</dbReference>
<comment type="caution">
    <text evidence="2">The sequence shown here is derived from an EMBL/GenBank/DDBJ whole genome shotgun (WGS) entry which is preliminary data.</text>
</comment>
<dbReference type="AlphaFoldDB" id="A0A9P3PY86"/>
<sequence>MFLELFTRRTEEFSDELPFPELETLEIADEYRLVVTSQDGQWSRGKVRPTKSAICAQLLKEEGREASGFKLKDLGHLFHHLPIELFYEILTYLRPVDLLRVARTTKYLRSLVMRYSSAWVWVLAFARNPSVPPCPDDMPHPKWVDLLFGPPICQVSIRHLPVYADDIY</sequence>
<evidence type="ECO:0000259" key="1">
    <source>
        <dbReference type="PROSITE" id="PS50181"/>
    </source>
</evidence>
<gene>
    <name evidence="2" type="ORF">LshimejAT787_1402850</name>
</gene>
<keyword evidence="3" id="KW-1185">Reference proteome</keyword>
<dbReference type="Gene3D" id="1.20.1280.50">
    <property type="match status" value="1"/>
</dbReference>
<proteinExistence type="predicted"/>
<dbReference type="Pfam" id="PF12937">
    <property type="entry name" value="F-box-like"/>
    <property type="match status" value="1"/>
</dbReference>
<dbReference type="Proteomes" id="UP001063166">
    <property type="component" value="Unassembled WGS sequence"/>
</dbReference>
<evidence type="ECO:0000313" key="2">
    <source>
        <dbReference type="EMBL" id="GLB43773.1"/>
    </source>
</evidence>
<dbReference type="PROSITE" id="PS50181">
    <property type="entry name" value="FBOX"/>
    <property type="match status" value="1"/>
</dbReference>
<protein>
    <recommendedName>
        <fullName evidence="1">F-box domain-containing protein</fullName>
    </recommendedName>
</protein>
<organism evidence="2 3">
    <name type="scientific">Lyophyllum shimeji</name>
    <name type="common">Hon-shimeji</name>
    <name type="synonym">Tricholoma shimeji</name>
    <dbReference type="NCBI Taxonomy" id="47721"/>
    <lineage>
        <taxon>Eukaryota</taxon>
        <taxon>Fungi</taxon>
        <taxon>Dikarya</taxon>
        <taxon>Basidiomycota</taxon>
        <taxon>Agaricomycotina</taxon>
        <taxon>Agaricomycetes</taxon>
        <taxon>Agaricomycetidae</taxon>
        <taxon>Agaricales</taxon>
        <taxon>Tricholomatineae</taxon>
        <taxon>Lyophyllaceae</taxon>
        <taxon>Lyophyllum</taxon>
    </lineage>
</organism>
<accession>A0A9P3PY86</accession>
<evidence type="ECO:0000313" key="3">
    <source>
        <dbReference type="Proteomes" id="UP001063166"/>
    </source>
</evidence>
<dbReference type="CDD" id="cd09917">
    <property type="entry name" value="F-box_SF"/>
    <property type="match status" value="1"/>
</dbReference>
<dbReference type="EMBL" id="BRPK01000014">
    <property type="protein sequence ID" value="GLB43773.1"/>
    <property type="molecule type" value="Genomic_DNA"/>
</dbReference>
<dbReference type="InterPro" id="IPR001810">
    <property type="entry name" value="F-box_dom"/>
</dbReference>
<dbReference type="SUPFAM" id="SSF81383">
    <property type="entry name" value="F-box domain"/>
    <property type="match status" value="1"/>
</dbReference>
<name>A0A9P3PY86_LYOSH</name>
<reference evidence="2" key="1">
    <citation type="submission" date="2022-07" db="EMBL/GenBank/DDBJ databases">
        <title>The genome of Lyophyllum shimeji provides insight into the initial evolution of ectomycorrhizal fungal genome.</title>
        <authorList>
            <person name="Kobayashi Y."/>
            <person name="Shibata T."/>
            <person name="Hirakawa H."/>
            <person name="Shigenobu S."/>
            <person name="Nishiyama T."/>
            <person name="Yamada A."/>
            <person name="Hasebe M."/>
            <person name="Kawaguchi M."/>
        </authorList>
    </citation>
    <scope>NUCLEOTIDE SEQUENCE</scope>
    <source>
        <strain evidence="2">AT787</strain>
    </source>
</reference>
<dbReference type="OrthoDB" id="2322499at2759"/>
<feature type="domain" description="F-box" evidence="1">
    <location>
        <begin position="75"/>
        <end position="122"/>
    </location>
</feature>